<feature type="compositionally biased region" description="Basic residues" evidence="1">
    <location>
        <begin position="84"/>
        <end position="93"/>
    </location>
</feature>
<protein>
    <submittedName>
        <fullName evidence="2">Uncharacterized protein</fullName>
    </submittedName>
</protein>
<reference evidence="3" key="1">
    <citation type="journal article" date="2013" name="Nature">
        <title>Draft genome of the wheat A-genome progenitor Triticum urartu.</title>
        <authorList>
            <person name="Ling H.Q."/>
            <person name="Zhao S."/>
            <person name="Liu D."/>
            <person name="Wang J."/>
            <person name="Sun H."/>
            <person name="Zhang C."/>
            <person name="Fan H."/>
            <person name="Li D."/>
            <person name="Dong L."/>
            <person name="Tao Y."/>
            <person name="Gao C."/>
            <person name="Wu H."/>
            <person name="Li Y."/>
            <person name="Cui Y."/>
            <person name="Guo X."/>
            <person name="Zheng S."/>
            <person name="Wang B."/>
            <person name="Yu K."/>
            <person name="Liang Q."/>
            <person name="Yang W."/>
            <person name="Lou X."/>
            <person name="Chen J."/>
            <person name="Feng M."/>
            <person name="Jian J."/>
            <person name="Zhang X."/>
            <person name="Luo G."/>
            <person name="Jiang Y."/>
            <person name="Liu J."/>
            <person name="Wang Z."/>
            <person name="Sha Y."/>
            <person name="Zhang B."/>
            <person name="Wu H."/>
            <person name="Tang D."/>
            <person name="Shen Q."/>
            <person name="Xue P."/>
            <person name="Zou S."/>
            <person name="Wang X."/>
            <person name="Liu X."/>
            <person name="Wang F."/>
            <person name="Yang Y."/>
            <person name="An X."/>
            <person name="Dong Z."/>
            <person name="Zhang K."/>
            <person name="Zhang X."/>
            <person name="Luo M.C."/>
            <person name="Dvorak J."/>
            <person name="Tong Y."/>
            <person name="Wang J."/>
            <person name="Yang H."/>
            <person name="Li Z."/>
            <person name="Wang D."/>
            <person name="Zhang A."/>
            <person name="Wang J."/>
        </authorList>
    </citation>
    <scope>NUCLEOTIDE SEQUENCE</scope>
    <source>
        <strain evidence="3">cv. G1812</strain>
    </source>
</reference>
<dbReference type="AlphaFoldDB" id="A0A8R7UBN9"/>
<dbReference type="Proteomes" id="UP000015106">
    <property type="component" value="Chromosome 4"/>
</dbReference>
<feature type="compositionally biased region" description="Basic and acidic residues" evidence="1">
    <location>
        <begin position="65"/>
        <end position="82"/>
    </location>
</feature>
<name>A0A8R7UBN9_TRIUA</name>
<reference evidence="2" key="2">
    <citation type="submission" date="2018-03" db="EMBL/GenBank/DDBJ databases">
        <title>The Triticum urartu genome reveals the dynamic nature of wheat genome evolution.</title>
        <authorList>
            <person name="Ling H."/>
            <person name="Ma B."/>
            <person name="Shi X."/>
            <person name="Liu H."/>
            <person name="Dong L."/>
            <person name="Sun H."/>
            <person name="Cao Y."/>
            <person name="Gao Q."/>
            <person name="Zheng S."/>
            <person name="Li Y."/>
            <person name="Yu Y."/>
            <person name="Du H."/>
            <person name="Qi M."/>
            <person name="Li Y."/>
            <person name="Yu H."/>
            <person name="Cui Y."/>
            <person name="Wang N."/>
            <person name="Chen C."/>
            <person name="Wu H."/>
            <person name="Zhao Y."/>
            <person name="Zhang J."/>
            <person name="Li Y."/>
            <person name="Zhou W."/>
            <person name="Zhang B."/>
            <person name="Hu W."/>
            <person name="Eijk M."/>
            <person name="Tang J."/>
            <person name="Witsenboer H."/>
            <person name="Zhao S."/>
            <person name="Li Z."/>
            <person name="Zhang A."/>
            <person name="Wang D."/>
            <person name="Liang C."/>
        </authorList>
    </citation>
    <scope>NUCLEOTIDE SEQUENCE [LARGE SCALE GENOMIC DNA]</scope>
    <source>
        <strain evidence="2">cv. G1812</strain>
    </source>
</reference>
<evidence type="ECO:0000313" key="2">
    <source>
        <dbReference type="EnsemblPlants" id="TuG1812G0400003320.01.T01.cds298094"/>
    </source>
</evidence>
<reference evidence="2" key="3">
    <citation type="submission" date="2022-06" db="UniProtKB">
        <authorList>
            <consortium name="EnsemblPlants"/>
        </authorList>
    </citation>
    <scope>IDENTIFICATION</scope>
</reference>
<sequence length="158" mass="17436">RSRHEPTAQRLIRTEHPDPSQHPIKCASHPRSIHPQHPEQRASRFHTPEQQFQAELSFFGVANGGHRDAGGGGAREEDEARGAPHGRRRRRGGVRGEGELRGGDQGVGLLGRVCRRRRVRGQGARRGARQVRPGGGRAQEPGRPGSLRRLLLCLMSVN</sequence>
<organism evidence="2 3">
    <name type="scientific">Triticum urartu</name>
    <name type="common">Red wild einkorn</name>
    <name type="synonym">Crithodium urartu</name>
    <dbReference type="NCBI Taxonomy" id="4572"/>
    <lineage>
        <taxon>Eukaryota</taxon>
        <taxon>Viridiplantae</taxon>
        <taxon>Streptophyta</taxon>
        <taxon>Embryophyta</taxon>
        <taxon>Tracheophyta</taxon>
        <taxon>Spermatophyta</taxon>
        <taxon>Magnoliopsida</taxon>
        <taxon>Liliopsida</taxon>
        <taxon>Poales</taxon>
        <taxon>Poaceae</taxon>
        <taxon>BOP clade</taxon>
        <taxon>Pooideae</taxon>
        <taxon>Triticodae</taxon>
        <taxon>Triticeae</taxon>
        <taxon>Triticinae</taxon>
        <taxon>Triticum</taxon>
    </lineage>
</organism>
<feature type="region of interest" description="Disordered" evidence="1">
    <location>
        <begin position="1"/>
        <end position="144"/>
    </location>
</feature>
<proteinExistence type="predicted"/>
<dbReference type="Gramene" id="TuG1812G0400003320.01.T01">
    <property type="protein sequence ID" value="TuG1812G0400003320.01.T01.cds298094"/>
    <property type="gene ID" value="TuG1812G0400003320.01"/>
</dbReference>
<keyword evidence="3" id="KW-1185">Reference proteome</keyword>
<evidence type="ECO:0000313" key="3">
    <source>
        <dbReference type="Proteomes" id="UP000015106"/>
    </source>
</evidence>
<dbReference type="EnsemblPlants" id="TuG1812G0400003320.01.T01">
    <property type="protein sequence ID" value="TuG1812G0400003320.01.T01.cds298094"/>
    <property type="gene ID" value="TuG1812G0400003320.01"/>
</dbReference>
<accession>A0A8R7UBN9</accession>
<evidence type="ECO:0000256" key="1">
    <source>
        <dbReference type="SAM" id="MobiDB-lite"/>
    </source>
</evidence>
<feature type="compositionally biased region" description="Basic and acidic residues" evidence="1">
    <location>
        <begin position="1"/>
        <end position="19"/>
    </location>
</feature>